<dbReference type="SUPFAM" id="SSF52540">
    <property type="entry name" value="P-loop containing nucleoside triphosphate hydrolases"/>
    <property type="match status" value="1"/>
</dbReference>
<evidence type="ECO:0000313" key="3">
    <source>
        <dbReference type="Proteomes" id="UP000184001"/>
    </source>
</evidence>
<dbReference type="PIRSF" id="PIRSF009320">
    <property type="entry name" value="Nuc_binding_HP_1000"/>
    <property type="match status" value="1"/>
</dbReference>
<gene>
    <name evidence="2" type="ORF">SAMN05660830_03064</name>
</gene>
<organism evidence="2 3">
    <name type="scientific">Halodesulfovibrio aestuarii</name>
    <dbReference type="NCBI Taxonomy" id="126333"/>
    <lineage>
        <taxon>Bacteria</taxon>
        <taxon>Pseudomonadati</taxon>
        <taxon>Thermodesulfobacteriota</taxon>
        <taxon>Desulfovibrionia</taxon>
        <taxon>Desulfovibrionales</taxon>
        <taxon>Desulfovibrionaceae</taxon>
        <taxon>Halodesulfovibrio</taxon>
    </lineage>
</organism>
<protein>
    <submittedName>
        <fullName evidence="2">Chromosome partitioning protein</fullName>
    </submittedName>
</protein>
<dbReference type="AlphaFoldDB" id="A0A8G2CC44"/>
<comment type="caution">
    <text evidence="2">The sequence shown here is derived from an EMBL/GenBank/DDBJ whole genome shotgun (WGS) entry which is preliminary data.</text>
</comment>
<reference evidence="2 3" key="1">
    <citation type="submission" date="2016-11" db="EMBL/GenBank/DDBJ databases">
        <authorList>
            <person name="Varghese N."/>
            <person name="Submissions S."/>
        </authorList>
    </citation>
    <scope>NUCLEOTIDE SEQUENCE [LARGE SCALE GENOMIC DNA]</scope>
    <source>
        <strain evidence="2 3">DSM 17919</strain>
    </source>
</reference>
<dbReference type="Proteomes" id="UP000184001">
    <property type="component" value="Unassembled WGS sequence"/>
</dbReference>
<dbReference type="FunFam" id="3.40.50.300:FF:000285">
    <property type="entry name" value="Sporulation initiation inhibitor Soj"/>
    <property type="match status" value="1"/>
</dbReference>
<dbReference type="PANTHER" id="PTHR13696">
    <property type="entry name" value="P-LOOP CONTAINING NUCLEOSIDE TRIPHOSPHATE HYDROLASE"/>
    <property type="match status" value="1"/>
</dbReference>
<dbReference type="Gene3D" id="3.40.50.300">
    <property type="entry name" value="P-loop containing nucleotide triphosphate hydrolases"/>
    <property type="match status" value="1"/>
</dbReference>
<proteinExistence type="predicted"/>
<dbReference type="InterPro" id="IPR025669">
    <property type="entry name" value="AAA_dom"/>
</dbReference>
<dbReference type="CDD" id="cd02042">
    <property type="entry name" value="ParAB_family"/>
    <property type="match status" value="1"/>
</dbReference>
<accession>A0A8G2CC44</accession>
<dbReference type="RefSeq" id="WP_019999236.1">
    <property type="nucleotide sequence ID" value="NZ_CP192220.1"/>
</dbReference>
<dbReference type="EMBL" id="FQZR01000011">
    <property type="protein sequence ID" value="SHJ71722.1"/>
    <property type="molecule type" value="Genomic_DNA"/>
</dbReference>
<dbReference type="InterPro" id="IPR050678">
    <property type="entry name" value="DNA_Partitioning_ATPase"/>
</dbReference>
<dbReference type="Pfam" id="PF13614">
    <property type="entry name" value="AAA_31"/>
    <property type="match status" value="1"/>
</dbReference>
<sequence length="253" mass="27172">MARKIALSNQKGGVGKTTTVINVGVGIARQTGKRPLLVDLDPQGNLTNALAGSLEEDQQTVFEVLAGDIQTADGIMQLDEVDLLPADRALAGADTILMNKMARERILKKALAKVEGDYDYILIDCPATLGLLTVNAFVAADEVVIPVECEAFALNGLVDLLETIDEVREALHPGLTIGGVLATKFNKGLSLNKQVQEALQQQFKDNVFETLIRKNVKLAEAPSHCQPIYDYAPGSAGAEDYEALTTEILQRSA</sequence>
<evidence type="ECO:0000259" key="1">
    <source>
        <dbReference type="Pfam" id="PF13614"/>
    </source>
</evidence>
<name>A0A8G2CC44_9BACT</name>
<dbReference type="PANTHER" id="PTHR13696:SF99">
    <property type="entry name" value="COBYRINIC ACID AC-DIAMIDE SYNTHASE"/>
    <property type="match status" value="1"/>
</dbReference>
<feature type="domain" description="AAA" evidence="1">
    <location>
        <begin position="3"/>
        <end position="177"/>
    </location>
</feature>
<dbReference type="InterPro" id="IPR027417">
    <property type="entry name" value="P-loop_NTPase"/>
</dbReference>
<evidence type="ECO:0000313" key="2">
    <source>
        <dbReference type="EMBL" id="SHJ71722.1"/>
    </source>
</evidence>